<dbReference type="AlphaFoldDB" id="A0A835BJ53"/>
<reference evidence="2" key="1">
    <citation type="submission" date="2020-07" db="EMBL/GenBank/DDBJ databases">
        <title>Genome sequence and genetic diversity analysis of an under-domesticated orphan crop, white fonio (Digitaria exilis).</title>
        <authorList>
            <person name="Bennetzen J.L."/>
            <person name="Chen S."/>
            <person name="Ma X."/>
            <person name="Wang X."/>
            <person name="Yssel A.E.J."/>
            <person name="Chaluvadi S.R."/>
            <person name="Johnson M."/>
            <person name="Gangashetty P."/>
            <person name="Hamidou F."/>
            <person name="Sanogo M.D."/>
            <person name="Zwaenepoel A."/>
            <person name="Wallace J."/>
            <person name="Van De Peer Y."/>
            <person name="Van Deynze A."/>
        </authorList>
    </citation>
    <scope>NUCLEOTIDE SEQUENCE</scope>
    <source>
        <tissue evidence="2">Leaves</tissue>
    </source>
</reference>
<keyword evidence="3" id="KW-1185">Reference proteome</keyword>
<dbReference type="Pfam" id="PF22917">
    <property type="entry name" value="PRISE"/>
    <property type="match status" value="1"/>
</dbReference>
<evidence type="ECO:0000259" key="1">
    <source>
        <dbReference type="Pfam" id="PF22917"/>
    </source>
</evidence>
<sequence>MEPILLPMEHSGRLVVDILPQPGKVYALYRRRSPTPAMVPAAIAKALALLMDITPQANSSMSASSGPDPRLHREHAAPGVVVACNAATDIFVAEIGWLARQQHASEPRVCPARRLFFPWHCKQLNIAGEGQRVASLRRATRRPIFGYFGQSSREKKPDAQQQAIVEVPTHGRAVSMSLVLPNRGFQPIGDVAGARHEALTKLQLFSMSFSEDGSELSEFVASCCCPDIVEHFDVSLHHNLHCELAVGERLADLTSSKGNTPFAKVRSMFVRAYYFPKHHFVASISVEISTPEASYRRVYDARGEAPDADARQHGLASAIGAAWKRQDDHAAAAASRRAAFQSVALVVGSTGIVGTSLVDIHPLPDTPGGPWKVYALSRRPLPPWSPPPSSSSVTHIQADLTDAAAATAALAPLTDITHVFYVAWTPTRPCSKNPVHDPPYTEEMPRLDMSVFYYDQEDVLFDAVVERRSGGGGDVSWSVHRPNIIFGFSPRCAINFVCSLCVYAAICSKEGAPLRWPGSRGGWEGFVTASDADLIAEQHIWAGVEPMAKNEAFNCSNGDVCTWKKLWPILAGRFGIEWTGYEGEENRFKLSEAMAGKEALWATIVEENELVANWFVVDALADQPERLPFCFQKKKAAQQQSS</sequence>
<dbReference type="PANTHER" id="PTHR32487:SF0">
    <property type="entry name" value="3-OXO-DELTA(4,5)-STEROID 5-BETA-REDUCTASE"/>
    <property type="match status" value="1"/>
</dbReference>
<name>A0A835BJ53_9POAL</name>
<evidence type="ECO:0000313" key="2">
    <source>
        <dbReference type="EMBL" id="KAF8698846.1"/>
    </source>
</evidence>
<organism evidence="2 3">
    <name type="scientific">Digitaria exilis</name>
    <dbReference type="NCBI Taxonomy" id="1010633"/>
    <lineage>
        <taxon>Eukaryota</taxon>
        <taxon>Viridiplantae</taxon>
        <taxon>Streptophyta</taxon>
        <taxon>Embryophyta</taxon>
        <taxon>Tracheophyta</taxon>
        <taxon>Spermatophyta</taxon>
        <taxon>Magnoliopsida</taxon>
        <taxon>Liliopsida</taxon>
        <taxon>Poales</taxon>
        <taxon>Poaceae</taxon>
        <taxon>PACMAD clade</taxon>
        <taxon>Panicoideae</taxon>
        <taxon>Panicodae</taxon>
        <taxon>Paniceae</taxon>
        <taxon>Anthephorinae</taxon>
        <taxon>Digitaria</taxon>
    </lineage>
</organism>
<accession>A0A835BJ53</accession>
<dbReference type="GO" id="GO:0016627">
    <property type="term" value="F:oxidoreductase activity, acting on the CH-CH group of donors"/>
    <property type="evidence" value="ECO:0007669"/>
    <property type="project" value="UniProtKB-ARBA"/>
</dbReference>
<dbReference type="SUPFAM" id="SSF51735">
    <property type="entry name" value="NAD(P)-binding Rossmann-fold domains"/>
    <property type="match status" value="1"/>
</dbReference>
<gene>
    <name evidence="2" type="ORF">HU200_035106</name>
</gene>
<protein>
    <recommendedName>
        <fullName evidence="1">PRISE-like Rossmann-fold domain-containing protein</fullName>
    </recommendedName>
</protein>
<dbReference type="Proteomes" id="UP000636709">
    <property type="component" value="Unassembled WGS sequence"/>
</dbReference>
<evidence type="ECO:0000313" key="3">
    <source>
        <dbReference type="Proteomes" id="UP000636709"/>
    </source>
</evidence>
<feature type="domain" description="PRISE-like Rossmann-fold" evidence="1">
    <location>
        <begin position="436"/>
        <end position="577"/>
    </location>
</feature>
<dbReference type="InterPro" id="IPR055222">
    <property type="entry name" value="PRISE-like_Rossmann-fold"/>
</dbReference>
<dbReference type="OrthoDB" id="1731983at2759"/>
<proteinExistence type="predicted"/>
<dbReference type="InterPro" id="IPR036291">
    <property type="entry name" value="NAD(P)-bd_dom_sf"/>
</dbReference>
<dbReference type="EMBL" id="JACEFO010001862">
    <property type="protein sequence ID" value="KAF8698846.1"/>
    <property type="molecule type" value="Genomic_DNA"/>
</dbReference>
<dbReference type="Gene3D" id="3.40.50.720">
    <property type="entry name" value="NAD(P)-binding Rossmann-like Domain"/>
    <property type="match status" value="2"/>
</dbReference>
<dbReference type="PANTHER" id="PTHR32487">
    <property type="entry name" value="3-OXO-DELTA(4,5)-STEROID 5-BETA-REDUCTASE"/>
    <property type="match status" value="1"/>
</dbReference>
<comment type="caution">
    <text evidence="2">The sequence shown here is derived from an EMBL/GenBank/DDBJ whole genome shotgun (WGS) entry which is preliminary data.</text>
</comment>